<dbReference type="InterPro" id="IPR052004">
    <property type="entry name" value="Dynein_assembly_factor_4"/>
</dbReference>
<dbReference type="GO" id="GO:0036158">
    <property type="term" value="P:outer dynein arm assembly"/>
    <property type="evidence" value="ECO:0007669"/>
    <property type="project" value="TreeGrafter"/>
</dbReference>
<dbReference type="Proteomes" id="UP000694404">
    <property type="component" value="Unplaced"/>
</dbReference>
<dbReference type="GO" id="GO:0007368">
    <property type="term" value="P:determination of left/right symmetry"/>
    <property type="evidence" value="ECO:0007669"/>
    <property type="project" value="TreeGrafter"/>
</dbReference>
<dbReference type="GO" id="GO:0005576">
    <property type="term" value="C:extracellular region"/>
    <property type="evidence" value="ECO:0007669"/>
    <property type="project" value="GOC"/>
</dbReference>
<organism evidence="1 2">
    <name type="scientific">Chelonoidis abingdonii</name>
    <name type="common">Abingdon island giant tortoise</name>
    <name type="synonym">Testudo abingdonii</name>
    <dbReference type="NCBI Taxonomy" id="106734"/>
    <lineage>
        <taxon>Eukaryota</taxon>
        <taxon>Metazoa</taxon>
        <taxon>Chordata</taxon>
        <taxon>Craniata</taxon>
        <taxon>Vertebrata</taxon>
        <taxon>Euteleostomi</taxon>
        <taxon>Archelosauria</taxon>
        <taxon>Testudinata</taxon>
        <taxon>Testudines</taxon>
        <taxon>Cryptodira</taxon>
        <taxon>Durocryptodira</taxon>
        <taxon>Testudinoidea</taxon>
        <taxon>Testudinidae</taxon>
        <taxon>Chelonoidis</taxon>
    </lineage>
</organism>
<evidence type="ECO:0000313" key="2">
    <source>
        <dbReference type="Proteomes" id="UP000694404"/>
    </source>
</evidence>
<dbReference type="GO" id="GO:0030331">
    <property type="term" value="F:nuclear estrogen receptor binding"/>
    <property type="evidence" value="ECO:0007669"/>
    <property type="project" value="TreeGrafter"/>
</dbReference>
<dbReference type="GO" id="GO:0036159">
    <property type="term" value="P:inner dynein arm assembly"/>
    <property type="evidence" value="ECO:0007669"/>
    <property type="project" value="TreeGrafter"/>
</dbReference>
<dbReference type="InterPro" id="IPR008978">
    <property type="entry name" value="HSP20-like_chaperone"/>
</dbReference>
<dbReference type="AlphaFoldDB" id="A0A8C0IUT8"/>
<dbReference type="SUPFAM" id="SSF49764">
    <property type="entry name" value="HSP20-like chaperones"/>
    <property type="match status" value="1"/>
</dbReference>
<dbReference type="Ensembl" id="ENSCABT00000024627.1">
    <property type="protein sequence ID" value="ENSCABP00000022481.1"/>
    <property type="gene ID" value="ENSCABG00000016551.1"/>
</dbReference>
<accession>A0A8C0IUT8</accession>
<dbReference type="PANTHER" id="PTHR46492">
    <property type="entry name" value="DYNEIN ASSEMBLY FACTOR 4, AXONEMAL"/>
    <property type="match status" value="1"/>
</dbReference>
<reference evidence="1" key="2">
    <citation type="submission" date="2025-09" db="UniProtKB">
        <authorList>
            <consortium name="Ensembl"/>
        </authorList>
    </citation>
    <scope>IDENTIFICATION</scope>
</reference>
<keyword evidence="2" id="KW-1185">Reference proteome</keyword>
<dbReference type="GO" id="GO:0003351">
    <property type="term" value="P:epithelial cilium movement involved in extracellular fluid movement"/>
    <property type="evidence" value="ECO:0007669"/>
    <property type="project" value="TreeGrafter"/>
</dbReference>
<dbReference type="PANTHER" id="PTHR46492:SF1">
    <property type="entry name" value="DYNEIN AXONEMAL ASSEMBLY FACTOR 4"/>
    <property type="match status" value="1"/>
</dbReference>
<dbReference type="GO" id="GO:0007507">
    <property type="term" value="P:heart development"/>
    <property type="evidence" value="ECO:0007669"/>
    <property type="project" value="TreeGrafter"/>
</dbReference>
<sequence>MPVWVRDYSWRQTDTAVFLSVPMRSVRVTQANIFCTDQYLKVGRLLLFSLARSLNKAMPCLPYAFPTRLFGGVLATADLPVGRSGQGGSAPSASHLLHPLGIPPPASFPLSSLCLSLPFAIVWQQ</sequence>
<proteinExistence type="predicted"/>
<name>A0A8C0IUT8_CHEAB</name>
<protein>
    <submittedName>
        <fullName evidence="1">Uncharacterized protein</fullName>
    </submittedName>
</protein>
<evidence type="ECO:0000313" key="1">
    <source>
        <dbReference type="Ensembl" id="ENSCABP00000022481.1"/>
    </source>
</evidence>
<reference evidence="1" key="1">
    <citation type="submission" date="2025-08" db="UniProtKB">
        <authorList>
            <consortium name="Ensembl"/>
        </authorList>
    </citation>
    <scope>IDENTIFICATION</scope>
</reference>